<organism evidence="1 2">
    <name type="scientific">Vitis vinifera</name>
    <name type="common">Grape</name>
    <dbReference type="NCBI Taxonomy" id="29760"/>
    <lineage>
        <taxon>Eukaryota</taxon>
        <taxon>Viridiplantae</taxon>
        <taxon>Streptophyta</taxon>
        <taxon>Embryophyta</taxon>
        <taxon>Tracheophyta</taxon>
        <taxon>Spermatophyta</taxon>
        <taxon>Magnoliopsida</taxon>
        <taxon>eudicotyledons</taxon>
        <taxon>Gunneridae</taxon>
        <taxon>Pentapetalae</taxon>
        <taxon>rosids</taxon>
        <taxon>Vitales</taxon>
        <taxon>Vitaceae</taxon>
        <taxon>Viteae</taxon>
        <taxon>Vitis</taxon>
    </lineage>
</organism>
<evidence type="ECO:0000313" key="2">
    <source>
        <dbReference type="Proteomes" id="UP000288805"/>
    </source>
</evidence>
<reference evidence="1 2" key="1">
    <citation type="journal article" date="2018" name="PLoS Genet.">
        <title>Population sequencing reveals clonal diversity and ancestral inbreeding in the grapevine cultivar Chardonnay.</title>
        <authorList>
            <person name="Roach M.J."/>
            <person name="Johnson D.L."/>
            <person name="Bohlmann J."/>
            <person name="van Vuuren H.J."/>
            <person name="Jones S.J."/>
            <person name="Pretorius I.S."/>
            <person name="Schmidt S.A."/>
            <person name="Borneman A.R."/>
        </authorList>
    </citation>
    <scope>NUCLEOTIDE SEQUENCE [LARGE SCALE GENOMIC DNA]</scope>
    <source>
        <strain evidence="2">cv. Chardonnay</strain>
        <tissue evidence="1">Leaf</tissue>
    </source>
</reference>
<comment type="caution">
    <text evidence="1">The sequence shown here is derived from an EMBL/GenBank/DDBJ whole genome shotgun (WGS) entry which is preliminary data.</text>
</comment>
<accession>A0A438FJK9</accession>
<dbReference type="Proteomes" id="UP000288805">
    <property type="component" value="Unassembled WGS sequence"/>
</dbReference>
<protein>
    <submittedName>
        <fullName evidence="1">Uncharacterized protein</fullName>
    </submittedName>
</protein>
<dbReference type="AlphaFoldDB" id="A0A438FJK9"/>
<proteinExistence type="predicted"/>
<evidence type="ECO:0000313" key="1">
    <source>
        <dbReference type="EMBL" id="RVW60203.1"/>
    </source>
</evidence>
<dbReference type="EMBL" id="QGNW01000868">
    <property type="protein sequence ID" value="RVW60203.1"/>
    <property type="molecule type" value="Genomic_DNA"/>
</dbReference>
<gene>
    <name evidence="1" type="ORF">CK203_088253</name>
</gene>
<name>A0A438FJK9_VITVI</name>
<sequence length="84" mass="9113">MRTPASLRPDPESWSLKTVAPLHGRTSLSTNLPRSSSCAAMAERSNLVPTITSSPTPIARPRFSLLILHQVILPNQQALCPLRG</sequence>